<dbReference type="EMBL" id="JACBGI020000011">
    <property type="protein sequence ID" value="MBF6058076.1"/>
    <property type="molecule type" value="Genomic_DNA"/>
</dbReference>
<dbReference type="Pfam" id="PF07027">
    <property type="entry name" value="DUF1318"/>
    <property type="match status" value="1"/>
</dbReference>
<organism evidence="2 3">
    <name type="scientific">Thiomicrorhabdus heinhorstiae</name>
    <dbReference type="NCBI Taxonomy" id="2748010"/>
    <lineage>
        <taxon>Bacteria</taxon>
        <taxon>Pseudomonadati</taxon>
        <taxon>Pseudomonadota</taxon>
        <taxon>Gammaproteobacteria</taxon>
        <taxon>Thiotrichales</taxon>
        <taxon>Piscirickettsiaceae</taxon>
        <taxon>Thiomicrorhabdus</taxon>
    </lineage>
</organism>
<evidence type="ECO:0000313" key="3">
    <source>
        <dbReference type="Proteomes" id="UP001193680"/>
    </source>
</evidence>
<keyword evidence="3" id="KW-1185">Reference proteome</keyword>
<accession>A0ABS0BW80</accession>
<reference evidence="2 3" key="1">
    <citation type="submission" date="2020-11" db="EMBL/GenBank/DDBJ databases">
        <title>Sulfur oxidizing isolate from Hospital Hole Sinkhole.</title>
        <authorList>
            <person name="Scott K.M."/>
        </authorList>
    </citation>
    <scope>NUCLEOTIDE SEQUENCE [LARGE SCALE GENOMIC DNA]</scope>
    <source>
        <strain evidence="2 3">HH1</strain>
    </source>
</reference>
<dbReference type="InterPro" id="IPR008309">
    <property type="entry name" value="YdbL"/>
</dbReference>
<evidence type="ECO:0000256" key="1">
    <source>
        <dbReference type="SAM" id="SignalP"/>
    </source>
</evidence>
<comment type="caution">
    <text evidence="2">The sequence shown here is derived from an EMBL/GenBank/DDBJ whole genome shotgun (WGS) entry which is preliminary data.</text>
</comment>
<name>A0ABS0BW80_9GAMM</name>
<proteinExistence type="predicted"/>
<feature type="signal peptide" evidence="1">
    <location>
        <begin position="1"/>
        <end position="24"/>
    </location>
</feature>
<gene>
    <name evidence="2" type="ORF">H8792_006940</name>
</gene>
<keyword evidence="1" id="KW-0732">Signal</keyword>
<protein>
    <submittedName>
        <fullName evidence="2">YdbL family protein</fullName>
    </submittedName>
</protein>
<evidence type="ECO:0000313" key="2">
    <source>
        <dbReference type="EMBL" id="MBF6058076.1"/>
    </source>
</evidence>
<dbReference type="RefSeq" id="WP_185978223.1">
    <property type="nucleotide sequence ID" value="NZ_JACBGI020000011.1"/>
</dbReference>
<dbReference type="PIRSF" id="PIRSF025560">
    <property type="entry name" value="UCP025560"/>
    <property type="match status" value="1"/>
</dbReference>
<feature type="chain" id="PRO_5046273680" evidence="1">
    <location>
        <begin position="25"/>
        <end position="116"/>
    </location>
</feature>
<sequence length="116" mass="12820">MKKFKLLSVLIASLLLAMSQNAFAMSLSEAMSKLGQTKQEGLVGEQPDGYLGVVKNKNDAKNIVSLINKARKEQYQKMAKEHKLKLSDVEALAGKKAIQKTSSGHYIKVDGKWVKK</sequence>
<dbReference type="Proteomes" id="UP001193680">
    <property type="component" value="Unassembled WGS sequence"/>
</dbReference>